<dbReference type="PANTHER" id="PTHR37944">
    <property type="entry name" value="PORIN B"/>
    <property type="match status" value="1"/>
</dbReference>
<evidence type="ECO:0000256" key="1">
    <source>
        <dbReference type="ARBA" id="ARBA00008769"/>
    </source>
</evidence>
<organism evidence="3 4">
    <name type="scientific">Pseudomonas typographi</name>
    <dbReference type="NCBI Taxonomy" id="2715964"/>
    <lineage>
        <taxon>Bacteria</taxon>
        <taxon>Pseudomonadati</taxon>
        <taxon>Pseudomonadota</taxon>
        <taxon>Gammaproteobacteria</taxon>
        <taxon>Pseudomonadales</taxon>
        <taxon>Pseudomonadaceae</taxon>
        <taxon>Pseudomonas</taxon>
    </lineage>
</organism>
<evidence type="ECO:0000256" key="2">
    <source>
        <dbReference type="RuleBase" id="RU363072"/>
    </source>
</evidence>
<dbReference type="RefSeq" id="WP_190420005.1">
    <property type="nucleotide sequence ID" value="NZ_JAAOCA010000010.1"/>
</dbReference>
<dbReference type="Gene3D" id="2.40.160.180">
    <property type="entry name" value="Carbohydrate-selective porin OprB"/>
    <property type="match status" value="1"/>
</dbReference>
<dbReference type="Pfam" id="PF04966">
    <property type="entry name" value="OprB"/>
    <property type="match status" value="1"/>
</dbReference>
<reference evidence="3 4" key="1">
    <citation type="journal article" date="2020" name="Insects">
        <title>Bacteria Belonging to Pseudomonas typographi sp. nov. from the Bark Beetle Ips typographus Have Genomic Potential to Aid in the Host Ecology.</title>
        <authorList>
            <person name="Peral-Aranega E."/>
            <person name="Saati-Santamaria Z."/>
            <person name="Kolarik M."/>
            <person name="Rivas R."/>
            <person name="Garcia-Fraile P."/>
        </authorList>
    </citation>
    <scope>NUCLEOTIDE SEQUENCE [LARGE SCALE GENOMIC DNA]</scope>
    <source>
        <strain evidence="3 4">CA3A</strain>
    </source>
</reference>
<comment type="similarity">
    <text evidence="1 2">Belongs to the OprB family.</text>
</comment>
<evidence type="ECO:0000313" key="3">
    <source>
        <dbReference type="EMBL" id="MBD1599061.1"/>
    </source>
</evidence>
<dbReference type="InterPro" id="IPR007049">
    <property type="entry name" value="Carb-sel_porin_OprB"/>
</dbReference>
<gene>
    <name evidence="3" type="ORF">HAQ05_10120</name>
</gene>
<keyword evidence="4" id="KW-1185">Reference proteome</keyword>
<keyword evidence="2" id="KW-0732">Signal</keyword>
<comment type="caution">
    <text evidence="3">The sequence shown here is derived from an EMBL/GenBank/DDBJ whole genome shotgun (WGS) entry which is preliminary data.</text>
</comment>
<dbReference type="InterPro" id="IPR038673">
    <property type="entry name" value="OprB_sf"/>
</dbReference>
<dbReference type="Proteomes" id="UP000805841">
    <property type="component" value="Unassembled WGS sequence"/>
</dbReference>
<dbReference type="EMBL" id="JAAOCA010000010">
    <property type="protein sequence ID" value="MBD1599061.1"/>
    <property type="molecule type" value="Genomic_DNA"/>
</dbReference>
<evidence type="ECO:0000313" key="4">
    <source>
        <dbReference type="Proteomes" id="UP000805841"/>
    </source>
</evidence>
<feature type="chain" id="PRO_5044980870" evidence="2">
    <location>
        <begin position="25"/>
        <end position="443"/>
    </location>
</feature>
<dbReference type="PANTHER" id="PTHR37944:SF1">
    <property type="entry name" value="PORIN B"/>
    <property type="match status" value="1"/>
</dbReference>
<name>A0ABR7Z171_9PSED</name>
<accession>A0ABR7Z171</accession>
<feature type="signal peptide" evidence="2">
    <location>
        <begin position="1"/>
        <end position="24"/>
    </location>
</feature>
<dbReference type="InterPro" id="IPR052932">
    <property type="entry name" value="OprB_Porin"/>
</dbReference>
<sequence>MTSRNKLRALALGVAVGCTAPAFAATAFAPDSPWMLGDWGGLRSELLAKGVDFQLAYLSETAGNVRGGYTGHHTARYADQWTLGATFDLNKLLGWNATQAQIQFTDRNGRSLDDDALNDPRAGGFAATQQIHGRGSVTRITELWLSKGWFDDRLNVKGGRFTVSDEFAVQDCLFQNLAFCGSQPGNYVNDIYNSPTSSWALRIRYRVVPELAAQVGVYNIDPSGLENDNAMKLRTHGTRGMLLPAELVWTPQPNHLPGEYRLGYYYNTANHDDVYDGADGQPAALTGENYRSQDSRHGWWITAKQQVTARGGDANRGLVLYASATFHDRATNPVDSYQHTSMIYKGPFDARPHDTLGLAVARIHASSRYLRNAKLQNDLSGLGDNALGYIPEQHTAYIAELNYGIQATGWLNLMPNIQYVRNPGGVREVDNAVVLGLQASSTF</sequence>
<proteinExistence type="inferred from homology"/>
<protein>
    <submittedName>
        <fullName evidence="3">Porin</fullName>
    </submittedName>
</protein>